<evidence type="ECO:0000313" key="2">
    <source>
        <dbReference type="EMBL" id="GIY34019.1"/>
    </source>
</evidence>
<dbReference type="EMBL" id="BPLR01009713">
    <property type="protein sequence ID" value="GIY34019.1"/>
    <property type="molecule type" value="Genomic_DNA"/>
</dbReference>
<evidence type="ECO:0000256" key="1">
    <source>
        <dbReference type="SAM" id="MobiDB-lite"/>
    </source>
</evidence>
<name>A0AAV4SL23_CAEEX</name>
<dbReference type="AlphaFoldDB" id="A0AAV4SL23"/>
<dbReference type="Proteomes" id="UP001054945">
    <property type="component" value="Unassembled WGS sequence"/>
</dbReference>
<gene>
    <name evidence="2" type="ORF">CEXT_518151</name>
</gene>
<reference evidence="2 3" key="1">
    <citation type="submission" date="2021-06" db="EMBL/GenBank/DDBJ databases">
        <title>Caerostris extrusa draft genome.</title>
        <authorList>
            <person name="Kono N."/>
            <person name="Arakawa K."/>
        </authorList>
    </citation>
    <scope>NUCLEOTIDE SEQUENCE [LARGE SCALE GENOMIC DNA]</scope>
</reference>
<feature type="compositionally biased region" description="Basic and acidic residues" evidence="1">
    <location>
        <begin position="33"/>
        <end position="47"/>
    </location>
</feature>
<keyword evidence="3" id="KW-1185">Reference proteome</keyword>
<organism evidence="2 3">
    <name type="scientific">Caerostris extrusa</name>
    <name type="common">Bark spider</name>
    <name type="synonym">Caerostris bankana</name>
    <dbReference type="NCBI Taxonomy" id="172846"/>
    <lineage>
        <taxon>Eukaryota</taxon>
        <taxon>Metazoa</taxon>
        <taxon>Ecdysozoa</taxon>
        <taxon>Arthropoda</taxon>
        <taxon>Chelicerata</taxon>
        <taxon>Arachnida</taxon>
        <taxon>Araneae</taxon>
        <taxon>Araneomorphae</taxon>
        <taxon>Entelegynae</taxon>
        <taxon>Araneoidea</taxon>
        <taxon>Araneidae</taxon>
        <taxon>Caerostris</taxon>
    </lineage>
</organism>
<sequence>MYHCTEQAKSKISPLKNPSRTTFAGTQMQSDGPNDRNKGPTNKDTRRWLDTNQNIMSTGPFLIPMSCFSAEALKVTICSRVQRFA</sequence>
<accession>A0AAV4SL23</accession>
<feature type="region of interest" description="Disordered" evidence="1">
    <location>
        <begin position="1"/>
        <end position="47"/>
    </location>
</feature>
<comment type="caution">
    <text evidence="2">The sequence shown here is derived from an EMBL/GenBank/DDBJ whole genome shotgun (WGS) entry which is preliminary data.</text>
</comment>
<proteinExistence type="predicted"/>
<feature type="compositionally biased region" description="Polar residues" evidence="1">
    <location>
        <begin position="16"/>
        <end position="32"/>
    </location>
</feature>
<protein>
    <submittedName>
        <fullName evidence="2">Uncharacterized protein</fullName>
    </submittedName>
</protein>
<evidence type="ECO:0000313" key="3">
    <source>
        <dbReference type="Proteomes" id="UP001054945"/>
    </source>
</evidence>